<dbReference type="InterPro" id="IPR021352">
    <property type="entry name" value="DUF2971"/>
</dbReference>
<reference evidence="2 3" key="1">
    <citation type="submission" date="2018-09" db="EMBL/GenBank/DDBJ databases">
        <title>Genomic Encyclopedia of Archaeal and Bacterial Type Strains, Phase II (KMG-II): from individual species to whole genera.</title>
        <authorList>
            <person name="Goeker M."/>
        </authorList>
    </citation>
    <scope>NUCLEOTIDE SEQUENCE [LARGE SCALE GENOMIC DNA]</scope>
    <source>
        <strain evidence="2 3">DSM 16505</strain>
    </source>
</reference>
<evidence type="ECO:0000313" key="2">
    <source>
        <dbReference type="EMBL" id="RKF04048.1"/>
    </source>
</evidence>
<comment type="caution">
    <text evidence="2">The sequence shown here is derived from an EMBL/GenBank/DDBJ whole genome shotgun (WGS) entry which is preliminary data.</text>
</comment>
<keyword evidence="1" id="KW-0175">Coiled coil</keyword>
<dbReference type="EMBL" id="RAQM01000008">
    <property type="protein sequence ID" value="RKF04048.1"/>
    <property type="molecule type" value="Genomic_DNA"/>
</dbReference>
<proteinExistence type="predicted"/>
<sequence>MKPKLPEIVYKYRSWTNDYHKNVLLKRQVFLSPPSDFNDPFDCRVTKNHHLLNTPERIEEYIEKGINSNLEYLISQGRNIEFERNHLRERLQNLDQYQKEFEDLDIEYTDKYLGVLSLSERWNSILMWSHYGDFHKGYCVGFDEEIIRTSGYFGKGGRVTYTNDLPKIDPINAENEIMTSFYQTHFKAKDWKYEEEYRLTKLYFDKPNEEPNRVAILPENSIREVIIGLNASNEHKKEIISFCKEKTIPVYQSKKEQYKFRLKRELIN</sequence>
<dbReference type="Proteomes" id="UP000285780">
    <property type="component" value="Unassembled WGS sequence"/>
</dbReference>
<evidence type="ECO:0000313" key="3">
    <source>
        <dbReference type="Proteomes" id="UP000285780"/>
    </source>
</evidence>
<feature type="coiled-coil region" evidence="1">
    <location>
        <begin position="80"/>
        <end position="107"/>
    </location>
</feature>
<keyword evidence="3" id="KW-1185">Reference proteome</keyword>
<evidence type="ECO:0000256" key="1">
    <source>
        <dbReference type="SAM" id="Coils"/>
    </source>
</evidence>
<evidence type="ECO:0008006" key="4">
    <source>
        <dbReference type="Google" id="ProtNLM"/>
    </source>
</evidence>
<organism evidence="2 3">
    <name type="scientific">Tenacibaculum lutimaris</name>
    <dbReference type="NCBI Taxonomy" id="285258"/>
    <lineage>
        <taxon>Bacteria</taxon>
        <taxon>Pseudomonadati</taxon>
        <taxon>Bacteroidota</taxon>
        <taxon>Flavobacteriia</taxon>
        <taxon>Flavobacteriales</taxon>
        <taxon>Flavobacteriaceae</taxon>
        <taxon>Tenacibaculum</taxon>
    </lineage>
</organism>
<gene>
    <name evidence="2" type="ORF">C8N26_1680</name>
</gene>
<name>A0A420E1V0_9FLAO</name>
<accession>A0A420E1V0</accession>
<protein>
    <recommendedName>
        <fullName evidence="4">DUF2971 family protein</fullName>
    </recommendedName>
</protein>
<dbReference type="AlphaFoldDB" id="A0A420E1V0"/>
<dbReference type="Pfam" id="PF11185">
    <property type="entry name" value="DUF2971"/>
    <property type="match status" value="1"/>
</dbReference>